<dbReference type="CDD" id="cd05005">
    <property type="entry name" value="SIS_PHI"/>
    <property type="match status" value="1"/>
</dbReference>
<comment type="similarity">
    <text evidence="1">Belongs to the SIS family. PHI subfamily.</text>
</comment>
<gene>
    <name evidence="3" type="ORF">JRO89_XS11G0188900</name>
</gene>
<dbReference type="Gene3D" id="3.40.50.10490">
    <property type="entry name" value="Glucose-6-phosphate isomerase like protein, domain 1"/>
    <property type="match status" value="1"/>
</dbReference>
<proteinExistence type="inferred from homology"/>
<comment type="caution">
    <text evidence="3">The sequence shown here is derived from an EMBL/GenBank/DDBJ whole genome shotgun (WGS) entry which is preliminary data.</text>
</comment>
<dbReference type="Proteomes" id="UP000827721">
    <property type="component" value="Unassembled WGS sequence"/>
</dbReference>
<keyword evidence="4" id="KW-1185">Reference proteome</keyword>
<dbReference type="EMBL" id="JAFEMO010000011">
    <property type="protein sequence ID" value="KAH7557606.1"/>
    <property type="molecule type" value="Genomic_DNA"/>
</dbReference>
<evidence type="ECO:0000259" key="2">
    <source>
        <dbReference type="PROSITE" id="PS51464"/>
    </source>
</evidence>
<sequence>MSSLASQICNQIASIFSEPTSPHAPPLDLIVAELATTASQNGRVFLYGVGREGLMLKALCMRLAHLGLSAHFVFDMTTPPISSAADLLVASAGPGGFSTVDAICSVARSHGARVLLLTAQPESGSCVKHATAVAYLPARTMADDGGEQSRPLMPMGSVYEGSMFVLFEMVVYKLGEVLGQTPDAVRSRHTNLESDLTQAILEYAGGEEVTGSTEMIVKFSVIGATVVPPKKEAIVEEFGGMRYGLELGLKGDTQQLGGLEIGAQLKGVLDTGPGLIDGVNMEGVKVDLEDVVIYVELDDGTSGVMVNKIAVSHHNTKFFHAHASARKAKNTISKIKTEEGFMFSTEEKIVQEICKYFLTIFKSSNPSPGDLEDVVVSIENRLGLEVKACLD</sequence>
<evidence type="ECO:0000313" key="4">
    <source>
        <dbReference type="Proteomes" id="UP000827721"/>
    </source>
</evidence>
<evidence type="ECO:0000256" key="1">
    <source>
        <dbReference type="ARBA" id="ARBA00009235"/>
    </source>
</evidence>
<dbReference type="SUPFAM" id="SSF53697">
    <property type="entry name" value="SIS domain"/>
    <property type="match status" value="1"/>
</dbReference>
<dbReference type="InterPro" id="IPR046348">
    <property type="entry name" value="SIS_dom_sf"/>
</dbReference>
<dbReference type="InterPro" id="IPR001347">
    <property type="entry name" value="SIS_dom"/>
</dbReference>
<feature type="domain" description="SIS" evidence="2">
    <location>
        <begin position="30"/>
        <end position="180"/>
    </location>
</feature>
<dbReference type="PANTHER" id="PTHR43443">
    <property type="entry name" value="3-HEXULOSE-6-PHOSPHATE ISOMERASE"/>
    <property type="match status" value="1"/>
</dbReference>
<reference evidence="3 4" key="1">
    <citation type="submission" date="2021-02" db="EMBL/GenBank/DDBJ databases">
        <title>Plant Genome Project.</title>
        <authorList>
            <person name="Zhang R.-G."/>
        </authorList>
    </citation>
    <scope>NUCLEOTIDE SEQUENCE [LARGE SCALE GENOMIC DNA]</scope>
    <source>
        <tissue evidence="3">Leaves</tissue>
    </source>
</reference>
<protein>
    <recommendedName>
        <fullName evidence="2">SIS domain-containing protein</fullName>
    </recommendedName>
</protein>
<dbReference type="InterPro" id="IPR017552">
    <property type="entry name" value="PHI/rmpB"/>
</dbReference>
<evidence type="ECO:0000313" key="3">
    <source>
        <dbReference type="EMBL" id="KAH7557606.1"/>
    </source>
</evidence>
<name>A0ABQ8HG50_9ROSI</name>
<dbReference type="PROSITE" id="PS51464">
    <property type="entry name" value="SIS"/>
    <property type="match status" value="1"/>
</dbReference>
<dbReference type="PANTHER" id="PTHR43443:SF1">
    <property type="entry name" value="3-HEXULOSE-6-PHOSPHATE ISOMERASE"/>
    <property type="match status" value="1"/>
</dbReference>
<accession>A0ABQ8HG50</accession>
<organism evidence="3 4">
    <name type="scientific">Xanthoceras sorbifolium</name>
    <dbReference type="NCBI Taxonomy" id="99658"/>
    <lineage>
        <taxon>Eukaryota</taxon>
        <taxon>Viridiplantae</taxon>
        <taxon>Streptophyta</taxon>
        <taxon>Embryophyta</taxon>
        <taxon>Tracheophyta</taxon>
        <taxon>Spermatophyta</taxon>
        <taxon>Magnoliopsida</taxon>
        <taxon>eudicotyledons</taxon>
        <taxon>Gunneridae</taxon>
        <taxon>Pentapetalae</taxon>
        <taxon>rosids</taxon>
        <taxon>malvids</taxon>
        <taxon>Sapindales</taxon>
        <taxon>Sapindaceae</taxon>
        <taxon>Xanthoceroideae</taxon>
        <taxon>Xanthoceras</taxon>
    </lineage>
</organism>